<evidence type="ECO:0000313" key="2">
    <source>
        <dbReference type="EMBL" id="RJP66255.1"/>
    </source>
</evidence>
<comment type="caution">
    <text evidence="2">The sequence shown here is derived from an EMBL/GenBank/DDBJ whole genome shotgun (WGS) entry which is preliminary data.</text>
</comment>
<feature type="transmembrane region" description="Helical" evidence="1">
    <location>
        <begin position="57"/>
        <end position="81"/>
    </location>
</feature>
<feature type="transmembrane region" description="Helical" evidence="1">
    <location>
        <begin position="93"/>
        <end position="118"/>
    </location>
</feature>
<organism evidence="2 3">
    <name type="scientific">Candidatus Abyssobacteria bacterium SURF_17</name>
    <dbReference type="NCBI Taxonomy" id="2093361"/>
    <lineage>
        <taxon>Bacteria</taxon>
        <taxon>Pseudomonadati</taxon>
        <taxon>Candidatus Hydrogenedentota</taxon>
        <taxon>Candidatus Abyssobacteria</taxon>
    </lineage>
</organism>
<dbReference type="PANTHER" id="PTHR40394">
    <property type="entry name" value="LIPOPROTEIN-RELATED"/>
    <property type="match status" value="1"/>
</dbReference>
<gene>
    <name evidence="2" type="ORF">C4532_16345</name>
</gene>
<evidence type="ECO:0000313" key="3">
    <source>
        <dbReference type="Proteomes" id="UP000285961"/>
    </source>
</evidence>
<dbReference type="PANTHER" id="PTHR40394:SF2">
    <property type="entry name" value="QUINOL:CYTOCHROME C OXIDOREDUCTASE MEMBRANE PROTEIN"/>
    <property type="match status" value="1"/>
</dbReference>
<dbReference type="AlphaFoldDB" id="A0A419ES50"/>
<proteinExistence type="predicted"/>
<dbReference type="Proteomes" id="UP000285961">
    <property type="component" value="Unassembled WGS sequence"/>
</dbReference>
<keyword evidence="1" id="KW-0472">Membrane</keyword>
<sequence length="181" mass="19652">MGEDRSQLLAVYGSAVELTNAVKLMLREGHGQLEVLSPIPLPELHELLPQRPSSVRWFTLIGCIAGAFAGMGLQVGTVLHWPLLTGGKPALSLPAFVIIAFEMTILFGAVATLVGFLVNAKLPPIEKEWYHPGCSRSDFALLVWHDPAQSDSIERHLRDAGAREVNRGGSGLAQRESVNHE</sequence>
<name>A0A419ES50_9BACT</name>
<dbReference type="InterPro" id="IPR021776">
    <property type="entry name" value="ActD"/>
</dbReference>
<keyword evidence="1" id="KW-0812">Transmembrane</keyword>
<keyword evidence="1" id="KW-1133">Transmembrane helix</keyword>
<accession>A0A419ES50</accession>
<dbReference type="Pfam" id="PF11821">
    <property type="entry name" value="ActD"/>
    <property type="match status" value="1"/>
</dbReference>
<reference evidence="2 3" key="1">
    <citation type="journal article" date="2017" name="ISME J.">
        <title>Energy and carbon metabolisms in a deep terrestrial subsurface fluid microbial community.</title>
        <authorList>
            <person name="Momper L."/>
            <person name="Jungbluth S.P."/>
            <person name="Lee M.D."/>
            <person name="Amend J.P."/>
        </authorList>
    </citation>
    <scope>NUCLEOTIDE SEQUENCE [LARGE SCALE GENOMIC DNA]</scope>
    <source>
        <strain evidence="2">SURF_17</strain>
    </source>
</reference>
<protein>
    <submittedName>
        <fullName evidence="2">DUF3341 domain-containing protein</fullName>
    </submittedName>
</protein>
<evidence type="ECO:0000256" key="1">
    <source>
        <dbReference type="SAM" id="Phobius"/>
    </source>
</evidence>
<dbReference type="EMBL" id="QZKI01000118">
    <property type="protein sequence ID" value="RJP66255.1"/>
    <property type="molecule type" value="Genomic_DNA"/>
</dbReference>